<keyword evidence="2 8" id="KW-0547">Nucleotide-binding</keyword>
<evidence type="ECO:0000256" key="4">
    <source>
        <dbReference type="ARBA" id="ARBA00022840"/>
    </source>
</evidence>
<dbReference type="PANTHER" id="PTHR30455">
    <property type="entry name" value="TRANSCRIPTIONAL REPRESSOR NRDR"/>
    <property type="match status" value="1"/>
</dbReference>
<evidence type="ECO:0000259" key="9">
    <source>
        <dbReference type="PROSITE" id="PS51161"/>
    </source>
</evidence>
<keyword evidence="1 8" id="KW-0678">Repressor</keyword>
<dbReference type="GO" id="GO:0005524">
    <property type="term" value="F:ATP binding"/>
    <property type="evidence" value="ECO:0007669"/>
    <property type="project" value="UniProtKB-UniRule"/>
</dbReference>
<comment type="similarity">
    <text evidence="8">Belongs to the NrdR family.</text>
</comment>
<keyword evidence="8" id="KW-0862">Zinc</keyword>
<dbReference type="HAMAP" id="MF_00440">
    <property type="entry name" value="NrdR"/>
    <property type="match status" value="1"/>
</dbReference>
<evidence type="ECO:0000256" key="6">
    <source>
        <dbReference type="ARBA" id="ARBA00023125"/>
    </source>
</evidence>
<dbReference type="AlphaFoldDB" id="A0A915U9R8"/>
<proteinExistence type="inferred from homology"/>
<dbReference type="PANTHER" id="PTHR30455:SF2">
    <property type="entry name" value="TRANSCRIPTIONAL REPRESSOR NRDR"/>
    <property type="match status" value="1"/>
</dbReference>
<keyword evidence="11" id="KW-1185">Reference proteome</keyword>
<dbReference type="EMBL" id="AP024233">
    <property type="protein sequence ID" value="BCO08660.1"/>
    <property type="molecule type" value="Genomic_DNA"/>
</dbReference>
<dbReference type="Proteomes" id="UP001063350">
    <property type="component" value="Chromosome"/>
</dbReference>
<gene>
    <name evidence="8 10" type="primary">nrdR</name>
    <name evidence="10" type="ORF">GF1_10360</name>
</gene>
<keyword evidence="8" id="KW-0479">Metal-binding</keyword>
<accession>A0A915U9R8</accession>
<feature type="zinc finger region" evidence="8">
    <location>
        <begin position="3"/>
        <end position="34"/>
    </location>
</feature>
<dbReference type="GO" id="GO:0008270">
    <property type="term" value="F:zinc ion binding"/>
    <property type="evidence" value="ECO:0007669"/>
    <property type="project" value="UniProtKB-UniRule"/>
</dbReference>
<keyword evidence="6 8" id="KW-0238">DNA-binding</keyword>
<dbReference type="InterPro" id="IPR055173">
    <property type="entry name" value="NrdR-like_N"/>
</dbReference>
<reference evidence="10" key="1">
    <citation type="submission" date="2020-12" db="EMBL/GenBank/DDBJ databases">
        <title>Desulfobium dissulfuricans gen. nov., sp. nov., a novel mesophilic, sulfate-reducing bacterium isolated from a deep-sea hydrothermal vent.</title>
        <authorList>
            <person name="Hashimoto Y."/>
            <person name="Tame A."/>
            <person name="Sawayama S."/>
            <person name="Miyazaki J."/>
            <person name="Takai K."/>
            <person name="Nakagawa S."/>
        </authorList>
    </citation>
    <scope>NUCLEOTIDE SEQUENCE</scope>
    <source>
        <strain evidence="10">GF1</strain>
    </source>
</reference>
<organism evidence="10 11">
    <name type="scientific">Desulfolithobacter dissulfuricans</name>
    <dbReference type="NCBI Taxonomy" id="2795293"/>
    <lineage>
        <taxon>Bacteria</taxon>
        <taxon>Pseudomonadati</taxon>
        <taxon>Thermodesulfobacteriota</taxon>
        <taxon>Desulfobulbia</taxon>
        <taxon>Desulfobulbales</taxon>
        <taxon>Desulfobulbaceae</taxon>
        <taxon>Desulfolithobacter</taxon>
    </lineage>
</organism>
<dbReference type="NCBIfam" id="TIGR00244">
    <property type="entry name" value="transcriptional regulator NrdR"/>
    <property type="match status" value="1"/>
</dbReference>
<evidence type="ECO:0000313" key="11">
    <source>
        <dbReference type="Proteomes" id="UP001063350"/>
    </source>
</evidence>
<dbReference type="GO" id="GO:0003677">
    <property type="term" value="F:DNA binding"/>
    <property type="evidence" value="ECO:0007669"/>
    <property type="project" value="UniProtKB-KW"/>
</dbReference>
<dbReference type="Pfam" id="PF22811">
    <property type="entry name" value="Zn_ribbon_NrdR"/>
    <property type="match status" value="1"/>
</dbReference>
<keyword evidence="5 8" id="KW-0805">Transcription regulation</keyword>
<evidence type="ECO:0000256" key="1">
    <source>
        <dbReference type="ARBA" id="ARBA00022491"/>
    </source>
</evidence>
<protein>
    <recommendedName>
        <fullName evidence="8">Transcriptional repressor NrdR</fullName>
    </recommendedName>
</protein>
<evidence type="ECO:0000256" key="7">
    <source>
        <dbReference type="ARBA" id="ARBA00023163"/>
    </source>
</evidence>
<feature type="domain" description="ATP-cone" evidence="9">
    <location>
        <begin position="49"/>
        <end position="139"/>
    </location>
</feature>
<keyword evidence="4 8" id="KW-0067">ATP-binding</keyword>
<dbReference type="RefSeq" id="WP_267928558.1">
    <property type="nucleotide sequence ID" value="NZ_AP024233.1"/>
</dbReference>
<name>A0A915U9R8_9BACT</name>
<keyword evidence="7 8" id="KW-0804">Transcription</keyword>
<sequence>MKCPYCGHLDNRVIDSRLNKDKTITRRRRACAACKQRFTTYERIEVMLPMLVKKDGRREPWDRGKIVTGLEKACEKRPVSMADIDRFVDAIEGKLQDVGGKEIPTTTIGEWVMEALPELDEVAYVRFASVYRQFKDVNEFMDELKHFLGDRTTGDGEVSAGK</sequence>
<evidence type="ECO:0000256" key="3">
    <source>
        <dbReference type="ARBA" id="ARBA00022771"/>
    </source>
</evidence>
<keyword evidence="3 8" id="KW-0863">Zinc-finger</keyword>
<evidence type="ECO:0000313" key="10">
    <source>
        <dbReference type="EMBL" id="BCO08660.1"/>
    </source>
</evidence>
<comment type="function">
    <text evidence="8">Negatively regulates transcription of bacterial ribonucleotide reductase nrd genes and operons by binding to NrdR-boxes.</text>
</comment>
<dbReference type="KEGG" id="ddu:GF1_10360"/>
<dbReference type="InterPro" id="IPR003796">
    <property type="entry name" value="RNR_NrdR-like"/>
</dbReference>
<comment type="cofactor">
    <cofactor evidence="8">
        <name>Zn(2+)</name>
        <dbReference type="ChEBI" id="CHEBI:29105"/>
    </cofactor>
    <text evidence="8">Binds 1 zinc ion.</text>
</comment>
<evidence type="ECO:0000256" key="8">
    <source>
        <dbReference type="HAMAP-Rule" id="MF_00440"/>
    </source>
</evidence>
<dbReference type="Pfam" id="PF03477">
    <property type="entry name" value="ATP-cone"/>
    <property type="match status" value="1"/>
</dbReference>
<dbReference type="InterPro" id="IPR005144">
    <property type="entry name" value="ATP-cone_dom"/>
</dbReference>
<evidence type="ECO:0000256" key="2">
    <source>
        <dbReference type="ARBA" id="ARBA00022741"/>
    </source>
</evidence>
<dbReference type="GO" id="GO:0045892">
    <property type="term" value="P:negative regulation of DNA-templated transcription"/>
    <property type="evidence" value="ECO:0007669"/>
    <property type="project" value="UniProtKB-UniRule"/>
</dbReference>
<dbReference type="PROSITE" id="PS51161">
    <property type="entry name" value="ATP_CONE"/>
    <property type="match status" value="1"/>
</dbReference>
<evidence type="ECO:0000256" key="5">
    <source>
        <dbReference type="ARBA" id="ARBA00023015"/>
    </source>
</evidence>